<keyword evidence="4" id="KW-1185">Reference proteome</keyword>
<feature type="compositionally biased region" description="Low complexity" evidence="1">
    <location>
        <begin position="43"/>
        <end position="58"/>
    </location>
</feature>
<dbReference type="EMBL" id="MU858055">
    <property type="protein sequence ID" value="KAK4218019.1"/>
    <property type="molecule type" value="Genomic_DNA"/>
</dbReference>
<gene>
    <name evidence="3" type="ORF">QBC37DRAFT_306492</name>
</gene>
<feature type="region of interest" description="Disordered" evidence="1">
    <location>
        <begin position="1"/>
        <end position="346"/>
    </location>
</feature>
<proteinExistence type="predicted"/>
<organism evidence="3 4">
    <name type="scientific">Rhypophila decipiens</name>
    <dbReference type="NCBI Taxonomy" id="261697"/>
    <lineage>
        <taxon>Eukaryota</taxon>
        <taxon>Fungi</taxon>
        <taxon>Dikarya</taxon>
        <taxon>Ascomycota</taxon>
        <taxon>Pezizomycotina</taxon>
        <taxon>Sordariomycetes</taxon>
        <taxon>Sordariomycetidae</taxon>
        <taxon>Sordariales</taxon>
        <taxon>Naviculisporaceae</taxon>
        <taxon>Rhypophila</taxon>
    </lineage>
</organism>
<evidence type="ECO:0000259" key="2">
    <source>
        <dbReference type="Pfam" id="PF13926"/>
    </source>
</evidence>
<feature type="region of interest" description="Disordered" evidence="1">
    <location>
        <begin position="485"/>
        <end position="520"/>
    </location>
</feature>
<dbReference type="Pfam" id="PF13926">
    <property type="entry name" value="DUF4211"/>
    <property type="match status" value="1"/>
</dbReference>
<name>A0AAN7BBU0_9PEZI</name>
<feature type="compositionally biased region" description="Polar residues" evidence="1">
    <location>
        <begin position="62"/>
        <end position="79"/>
    </location>
</feature>
<feature type="compositionally biased region" description="Acidic residues" evidence="1">
    <location>
        <begin position="169"/>
        <end position="179"/>
    </location>
</feature>
<comment type="caution">
    <text evidence="3">The sequence shown here is derived from an EMBL/GenBank/DDBJ whole genome shotgun (WGS) entry which is preliminary data.</text>
</comment>
<feature type="compositionally biased region" description="Acidic residues" evidence="1">
    <location>
        <begin position="329"/>
        <end position="341"/>
    </location>
</feature>
<reference evidence="3" key="1">
    <citation type="journal article" date="2023" name="Mol. Phylogenet. Evol.">
        <title>Genome-scale phylogeny and comparative genomics of the fungal order Sordariales.</title>
        <authorList>
            <person name="Hensen N."/>
            <person name="Bonometti L."/>
            <person name="Westerberg I."/>
            <person name="Brannstrom I.O."/>
            <person name="Guillou S."/>
            <person name="Cros-Aarteil S."/>
            <person name="Calhoun S."/>
            <person name="Haridas S."/>
            <person name="Kuo A."/>
            <person name="Mondo S."/>
            <person name="Pangilinan J."/>
            <person name="Riley R."/>
            <person name="LaButti K."/>
            <person name="Andreopoulos B."/>
            <person name="Lipzen A."/>
            <person name="Chen C."/>
            <person name="Yan M."/>
            <person name="Daum C."/>
            <person name="Ng V."/>
            <person name="Clum A."/>
            <person name="Steindorff A."/>
            <person name="Ohm R.A."/>
            <person name="Martin F."/>
            <person name="Silar P."/>
            <person name="Natvig D.O."/>
            <person name="Lalanne C."/>
            <person name="Gautier V."/>
            <person name="Ament-Velasquez S.L."/>
            <person name="Kruys A."/>
            <person name="Hutchinson M.I."/>
            <person name="Powell A.J."/>
            <person name="Barry K."/>
            <person name="Miller A.N."/>
            <person name="Grigoriev I.V."/>
            <person name="Debuchy R."/>
            <person name="Gladieux P."/>
            <person name="Hiltunen Thoren M."/>
            <person name="Johannesson H."/>
        </authorList>
    </citation>
    <scope>NUCLEOTIDE SEQUENCE</scope>
    <source>
        <strain evidence="3">PSN293</strain>
    </source>
</reference>
<dbReference type="Proteomes" id="UP001301769">
    <property type="component" value="Unassembled WGS sequence"/>
</dbReference>
<feature type="domain" description="DUF4211" evidence="2">
    <location>
        <begin position="338"/>
        <end position="474"/>
    </location>
</feature>
<evidence type="ECO:0000313" key="3">
    <source>
        <dbReference type="EMBL" id="KAK4218019.1"/>
    </source>
</evidence>
<dbReference type="PANTHER" id="PTHR14689">
    <property type="entry name" value="PHORBOL-ESTER_DAG-TYPE DOMAIN-CONTAINING PROTEIN"/>
    <property type="match status" value="1"/>
</dbReference>
<evidence type="ECO:0000256" key="1">
    <source>
        <dbReference type="SAM" id="MobiDB-lite"/>
    </source>
</evidence>
<evidence type="ECO:0000313" key="4">
    <source>
        <dbReference type="Proteomes" id="UP001301769"/>
    </source>
</evidence>
<dbReference type="GO" id="GO:0005634">
    <property type="term" value="C:nucleus"/>
    <property type="evidence" value="ECO:0007669"/>
    <property type="project" value="TreeGrafter"/>
</dbReference>
<sequence length="627" mass="69974">MAKKKLLKQQTLEATMGKSRVRGAAINPPKKKAVTDTSNGHASQSSPSSTMVVRSSPRNHNALPSSAPTAFSGMQNRSSPLVPKKSNQRVVVLDSSSSESEAEPQPVKKTTKVVSDESDEDDGDDDIIRPSSSAANRTRRLNDESSDSEDGPLATPVSASRPKRNVVLDDSDEEEDEEPQQLSSPTKRRRLIRRGGDLGSIREEDEQPAPRSSQAARRKPRTEKEKARELLRRKRAGEIINEEDLEEEEEDDEEVAPKKALYDSDSDNMALKEFEDDDEGVLDPTHAAKTEGSPDKNKRPKKKKKQISSDSDSDNSDANSSASGRGSGDEDEEGSEDDWVVDDGAIGVPDDLMTEIPLEFTKHSHKPLKEHFRDVIEWCVQNKVNPGFAEKQHPIYRLGWQKLDDEVRGLAQSKFASSAWKTDFFMALRARPYYKDEEVGGMQNTFGLENCGACGRSGHPAKFRMQFLGAPYYKSFNSPMFLEPVDSKGESSSSSSSPSSASSSDDEGESNEDAKEGIDEDGNIIEPFSKAWLVGTVCHSNAETAHSLLHWKFALHTWVDANLDTQGYMTPDKLKERLKWKPRKKYKLVDKILKKWVEQQVISRLWREFKETIETARNKSTTGRGQR</sequence>
<dbReference type="AlphaFoldDB" id="A0AAN7BBU0"/>
<feature type="compositionally biased region" description="Acidic residues" evidence="1">
    <location>
        <begin position="116"/>
        <end position="125"/>
    </location>
</feature>
<accession>A0AAN7BBU0</accession>
<feature type="compositionally biased region" description="Acidic residues" evidence="1">
    <location>
        <begin position="240"/>
        <end position="254"/>
    </location>
</feature>
<dbReference type="InterPro" id="IPR025451">
    <property type="entry name" value="DUF4211"/>
</dbReference>
<feature type="compositionally biased region" description="Basic and acidic residues" evidence="1">
    <location>
        <begin position="286"/>
        <end position="297"/>
    </location>
</feature>
<reference evidence="3" key="2">
    <citation type="submission" date="2023-05" db="EMBL/GenBank/DDBJ databases">
        <authorList>
            <consortium name="Lawrence Berkeley National Laboratory"/>
            <person name="Steindorff A."/>
            <person name="Hensen N."/>
            <person name="Bonometti L."/>
            <person name="Westerberg I."/>
            <person name="Brannstrom I.O."/>
            <person name="Guillou S."/>
            <person name="Cros-Aarteil S."/>
            <person name="Calhoun S."/>
            <person name="Haridas S."/>
            <person name="Kuo A."/>
            <person name="Mondo S."/>
            <person name="Pangilinan J."/>
            <person name="Riley R."/>
            <person name="Labutti K."/>
            <person name="Andreopoulos B."/>
            <person name="Lipzen A."/>
            <person name="Chen C."/>
            <person name="Yanf M."/>
            <person name="Daum C."/>
            <person name="Ng V."/>
            <person name="Clum A."/>
            <person name="Ohm R."/>
            <person name="Martin F."/>
            <person name="Silar P."/>
            <person name="Natvig D."/>
            <person name="Lalanne C."/>
            <person name="Gautier V."/>
            <person name="Ament-Velasquez S.L."/>
            <person name="Kruys A."/>
            <person name="Hutchinson M.I."/>
            <person name="Powell A.J."/>
            <person name="Barry K."/>
            <person name="Miller A.N."/>
            <person name="Grigoriev I.V."/>
            <person name="Debuchy R."/>
            <person name="Gladieux P."/>
            <person name="Thoren M.H."/>
            <person name="Johannesson H."/>
        </authorList>
    </citation>
    <scope>NUCLEOTIDE SEQUENCE</scope>
    <source>
        <strain evidence="3">PSN293</strain>
    </source>
</reference>
<protein>
    <recommendedName>
        <fullName evidence="2">DUF4211 domain-containing protein</fullName>
    </recommendedName>
</protein>
<feature type="compositionally biased region" description="Low complexity" evidence="1">
    <location>
        <begin position="490"/>
        <end position="503"/>
    </location>
</feature>
<dbReference type="PANTHER" id="PTHR14689:SF0">
    <property type="entry name" value="COILED-COIL DOMAIN-CONTAINING PROTEIN 82"/>
    <property type="match status" value="1"/>
</dbReference>